<protein>
    <recommendedName>
        <fullName evidence="7">FAD-binding domain-containing protein</fullName>
    </recommendedName>
</protein>
<dbReference type="InterPro" id="IPR036188">
    <property type="entry name" value="FAD/NAD-bd_sf"/>
</dbReference>
<keyword evidence="3" id="KW-0285">Flavoprotein</keyword>
<evidence type="ECO:0000313" key="8">
    <source>
        <dbReference type="EMBL" id="KAK4198795.1"/>
    </source>
</evidence>
<feature type="domain" description="FAD-binding" evidence="7">
    <location>
        <begin position="8"/>
        <end position="176"/>
    </location>
</feature>
<dbReference type="Pfam" id="PF01494">
    <property type="entry name" value="FAD_binding_3"/>
    <property type="match status" value="2"/>
</dbReference>
<organism evidence="8 9">
    <name type="scientific">Triangularia verruculosa</name>
    <dbReference type="NCBI Taxonomy" id="2587418"/>
    <lineage>
        <taxon>Eukaryota</taxon>
        <taxon>Fungi</taxon>
        <taxon>Dikarya</taxon>
        <taxon>Ascomycota</taxon>
        <taxon>Pezizomycotina</taxon>
        <taxon>Sordariomycetes</taxon>
        <taxon>Sordariomycetidae</taxon>
        <taxon>Sordariales</taxon>
        <taxon>Podosporaceae</taxon>
        <taxon>Triangularia</taxon>
    </lineage>
</organism>
<dbReference type="GO" id="GO:0004497">
    <property type="term" value="F:monooxygenase activity"/>
    <property type="evidence" value="ECO:0007669"/>
    <property type="project" value="InterPro"/>
</dbReference>
<evidence type="ECO:0000259" key="7">
    <source>
        <dbReference type="Pfam" id="PF01494"/>
    </source>
</evidence>
<comment type="caution">
    <text evidence="8">The sequence shown here is derived from an EMBL/GenBank/DDBJ whole genome shotgun (WGS) entry which is preliminary data.</text>
</comment>
<evidence type="ECO:0000256" key="3">
    <source>
        <dbReference type="ARBA" id="ARBA00022630"/>
    </source>
</evidence>
<dbReference type="PRINTS" id="PR00420">
    <property type="entry name" value="RNGMNOXGNASE"/>
</dbReference>
<dbReference type="InterPro" id="IPR050562">
    <property type="entry name" value="FAD_mOase_fung"/>
</dbReference>
<accession>A0AAN6XDT5</accession>
<dbReference type="AlphaFoldDB" id="A0AAN6XDT5"/>
<evidence type="ECO:0000256" key="4">
    <source>
        <dbReference type="ARBA" id="ARBA00022827"/>
    </source>
</evidence>
<gene>
    <name evidence="8" type="ORF">QBC40DRAFT_177939</name>
</gene>
<evidence type="ECO:0000256" key="1">
    <source>
        <dbReference type="ARBA" id="ARBA00001974"/>
    </source>
</evidence>
<dbReference type="PANTHER" id="PTHR47356:SF2">
    <property type="entry name" value="FAD-BINDING DOMAIN-CONTAINING PROTEIN-RELATED"/>
    <property type="match status" value="1"/>
</dbReference>
<dbReference type="SUPFAM" id="SSF51905">
    <property type="entry name" value="FAD/NAD(P)-binding domain"/>
    <property type="match status" value="1"/>
</dbReference>
<reference evidence="8" key="2">
    <citation type="submission" date="2023-05" db="EMBL/GenBank/DDBJ databases">
        <authorList>
            <consortium name="Lawrence Berkeley National Laboratory"/>
            <person name="Steindorff A."/>
            <person name="Hensen N."/>
            <person name="Bonometti L."/>
            <person name="Westerberg I."/>
            <person name="Brannstrom I.O."/>
            <person name="Guillou S."/>
            <person name="Cros-Aarteil S."/>
            <person name="Calhoun S."/>
            <person name="Haridas S."/>
            <person name="Kuo A."/>
            <person name="Mondo S."/>
            <person name="Pangilinan J."/>
            <person name="Riley R."/>
            <person name="Labutti K."/>
            <person name="Andreopoulos B."/>
            <person name="Lipzen A."/>
            <person name="Chen C."/>
            <person name="Yanf M."/>
            <person name="Daum C."/>
            <person name="Ng V."/>
            <person name="Clum A."/>
            <person name="Ohm R."/>
            <person name="Martin F."/>
            <person name="Silar P."/>
            <person name="Natvig D."/>
            <person name="Lalanne C."/>
            <person name="Gautier V."/>
            <person name="Ament-Velasquez S.L."/>
            <person name="Kruys A."/>
            <person name="Hutchinson M.I."/>
            <person name="Powell A.J."/>
            <person name="Barry K."/>
            <person name="Miller A.N."/>
            <person name="Grigoriev I.V."/>
            <person name="Debuchy R."/>
            <person name="Gladieux P."/>
            <person name="Thoren M.H."/>
            <person name="Johannesson H."/>
        </authorList>
    </citation>
    <scope>NUCLEOTIDE SEQUENCE</scope>
    <source>
        <strain evidence="8">CBS 315.58</strain>
    </source>
</reference>
<reference evidence="8" key="1">
    <citation type="journal article" date="2023" name="Mol. Phylogenet. Evol.">
        <title>Genome-scale phylogeny and comparative genomics of the fungal order Sordariales.</title>
        <authorList>
            <person name="Hensen N."/>
            <person name="Bonometti L."/>
            <person name="Westerberg I."/>
            <person name="Brannstrom I.O."/>
            <person name="Guillou S."/>
            <person name="Cros-Aarteil S."/>
            <person name="Calhoun S."/>
            <person name="Haridas S."/>
            <person name="Kuo A."/>
            <person name="Mondo S."/>
            <person name="Pangilinan J."/>
            <person name="Riley R."/>
            <person name="LaButti K."/>
            <person name="Andreopoulos B."/>
            <person name="Lipzen A."/>
            <person name="Chen C."/>
            <person name="Yan M."/>
            <person name="Daum C."/>
            <person name="Ng V."/>
            <person name="Clum A."/>
            <person name="Steindorff A."/>
            <person name="Ohm R.A."/>
            <person name="Martin F."/>
            <person name="Silar P."/>
            <person name="Natvig D.O."/>
            <person name="Lalanne C."/>
            <person name="Gautier V."/>
            <person name="Ament-Velasquez S.L."/>
            <person name="Kruys A."/>
            <person name="Hutchinson M.I."/>
            <person name="Powell A.J."/>
            <person name="Barry K."/>
            <person name="Miller A.N."/>
            <person name="Grigoriev I.V."/>
            <person name="Debuchy R."/>
            <person name="Gladieux P."/>
            <person name="Hiltunen Thoren M."/>
            <person name="Johannesson H."/>
        </authorList>
    </citation>
    <scope>NUCLEOTIDE SEQUENCE</scope>
    <source>
        <strain evidence="8">CBS 315.58</strain>
    </source>
</reference>
<evidence type="ECO:0000256" key="5">
    <source>
        <dbReference type="ARBA" id="ARBA00023002"/>
    </source>
</evidence>
<proteinExistence type="inferred from homology"/>
<keyword evidence="9" id="KW-1185">Reference proteome</keyword>
<dbReference type="PANTHER" id="PTHR47356">
    <property type="entry name" value="FAD-DEPENDENT MONOOXYGENASE ASQG-RELATED"/>
    <property type="match status" value="1"/>
</dbReference>
<feature type="compositionally biased region" description="Pro residues" evidence="6">
    <location>
        <begin position="194"/>
        <end position="206"/>
    </location>
</feature>
<dbReference type="GO" id="GO:0071949">
    <property type="term" value="F:FAD binding"/>
    <property type="evidence" value="ECO:0007669"/>
    <property type="project" value="InterPro"/>
</dbReference>
<name>A0AAN6XDT5_9PEZI</name>
<keyword evidence="5" id="KW-0560">Oxidoreductase</keyword>
<dbReference type="EMBL" id="MU863941">
    <property type="protein sequence ID" value="KAK4198795.1"/>
    <property type="molecule type" value="Genomic_DNA"/>
</dbReference>
<sequence>MSPTTHISVIIVGGGPVGLTAAHAFSQLGIDFTLLERRDAIEEDVGATIVLWPHGLRILAQLGLLDKLLAAGTEFLTGTIQTKSGKIFNKTKSPQLCKINHGIYPQVFARSDLVSILYNSLPPSAKSKIHTSKSVTSISSLGPDGGVKALCSDNTAYTATFIIGADGIHSIVRKTILSPAAPPPITTPGVPSSSKPPPPPPPPRPKSPIKTRYSLLWFSLPRSSLPPLPLLLLPPTAAYQVHHKNLSLQLLANDKSNLQFCFIYQLLPPNHDPSKKRFPTEKDIEQMIALPAVASLPLGESGLTVKDVWPLRQKHGITPLEEGVLQPAWHYKNQMVVVGDAAHKVTPTAGQGLNMGLMDVVSLANHVSELVASVGGGGDQAKFLERLEEDAFKRYRDERIDSVQEDVKRAGLVTRIAGWRDWRFRLFDRLVMPIPGVDTLLVNKVDCPIMAKCPVFKGIRVEREPFEGRMEWKEKMPLLEKEG</sequence>
<evidence type="ECO:0000313" key="9">
    <source>
        <dbReference type="Proteomes" id="UP001303160"/>
    </source>
</evidence>
<comment type="cofactor">
    <cofactor evidence="1">
        <name>FAD</name>
        <dbReference type="ChEBI" id="CHEBI:57692"/>
    </cofactor>
</comment>
<dbReference type="Gene3D" id="3.50.50.60">
    <property type="entry name" value="FAD/NAD(P)-binding domain"/>
    <property type="match status" value="1"/>
</dbReference>
<keyword evidence="4" id="KW-0274">FAD</keyword>
<evidence type="ECO:0000256" key="6">
    <source>
        <dbReference type="SAM" id="MobiDB-lite"/>
    </source>
</evidence>
<evidence type="ECO:0000256" key="2">
    <source>
        <dbReference type="ARBA" id="ARBA00007992"/>
    </source>
</evidence>
<dbReference type="Proteomes" id="UP001303160">
    <property type="component" value="Unassembled WGS sequence"/>
</dbReference>
<comment type="similarity">
    <text evidence="2">Belongs to the paxM FAD-dependent monooxygenase family.</text>
</comment>
<feature type="region of interest" description="Disordered" evidence="6">
    <location>
        <begin position="182"/>
        <end position="206"/>
    </location>
</feature>
<feature type="domain" description="FAD-binding" evidence="7">
    <location>
        <begin position="332"/>
        <end position="369"/>
    </location>
</feature>
<dbReference type="InterPro" id="IPR002938">
    <property type="entry name" value="FAD-bd"/>
</dbReference>